<dbReference type="GO" id="GO:0000049">
    <property type="term" value="F:tRNA binding"/>
    <property type="evidence" value="ECO:0007669"/>
    <property type="project" value="TreeGrafter"/>
</dbReference>
<feature type="region of interest" description="Disordered" evidence="6">
    <location>
        <begin position="116"/>
        <end position="145"/>
    </location>
</feature>
<keyword evidence="9" id="KW-1185">Reference proteome</keyword>
<evidence type="ECO:0000256" key="6">
    <source>
        <dbReference type="SAM" id="MobiDB-lite"/>
    </source>
</evidence>
<dbReference type="GeneID" id="25911979"/>
<dbReference type="Proteomes" id="UP000054560">
    <property type="component" value="Unassembled WGS sequence"/>
</dbReference>
<dbReference type="STRING" id="667725.A0A0L0FJ07"/>
<proteinExistence type="predicted"/>
<comment type="catalytic activity">
    <reaction evidence="5">
        <text>guanosine(9) in tRNA + S-adenosyl-L-methionine = N(1)-methylguanosine(9) in tRNA + S-adenosyl-L-homocysteine + H(+)</text>
        <dbReference type="Rhea" id="RHEA:43156"/>
        <dbReference type="Rhea" id="RHEA-COMP:10367"/>
        <dbReference type="Rhea" id="RHEA-COMP:10368"/>
        <dbReference type="ChEBI" id="CHEBI:15378"/>
        <dbReference type="ChEBI" id="CHEBI:57856"/>
        <dbReference type="ChEBI" id="CHEBI:59789"/>
        <dbReference type="ChEBI" id="CHEBI:73542"/>
        <dbReference type="ChEBI" id="CHEBI:74269"/>
        <dbReference type="EC" id="2.1.1.221"/>
    </reaction>
</comment>
<name>A0A0L0FJ07_9EUKA</name>
<keyword evidence="4" id="KW-0949">S-adenosyl-L-methionine</keyword>
<dbReference type="Gene3D" id="3.40.1280.30">
    <property type="match status" value="1"/>
</dbReference>
<evidence type="ECO:0000256" key="4">
    <source>
        <dbReference type="ARBA" id="ARBA00022691"/>
    </source>
</evidence>
<feature type="compositionally biased region" description="Polar residues" evidence="6">
    <location>
        <begin position="136"/>
        <end position="145"/>
    </location>
</feature>
<feature type="non-terminal residue" evidence="8">
    <location>
        <position position="1"/>
    </location>
</feature>
<reference evidence="8 9" key="1">
    <citation type="submission" date="2011-02" db="EMBL/GenBank/DDBJ databases">
        <title>The Genome Sequence of Sphaeroforma arctica JP610.</title>
        <authorList>
            <consortium name="The Broad Institute Genome Sequencing Platform"/>
            <person name="Russ C."/>
            <person name="Cuomo C."/>
            <person name="Young S.K."/>
            <person name="Zeng Q."/>
            <person name="Gargeya S."/>
            <person name="Alvarado L."/>
            <person name="Berlin A."/>
            <person name="Chapman S.B."/>
            <person name="Chen Z."/>
            <person name="Freedman E."/>
            <person name="Gellesch M."/>
            <person name="Goldberg J."/>
            <person name="Griggs A."/>
            <person name="Gujja S."/>
            <person name="Heilman E."/>
            <person name="Heiman D."/>
            <person name="Howarth C."/>
            <person name="Mehta T."/>
            <person name="Neiman D."/>
            <person name="Pearson M."/>
            <person name="Roberts A."/>
            <person name="Saif S."/>
            <person name="Shea T."/>
            <person name="Shenoy N."/>
            <person name="Sisk P."/>
            <person name="Stolte C."/>
            <person name="Sykes S."/>
            <person name="White J."/>
            <person name="Yandava C."/>
            <person name="Burger G."/>
            <person name="Gray M.W."/>
            <person name="Holland P.W.H."/>
            <person name="King N."/>
            <person name="Lang F.B.F."/>
            <person name="Roger A.J."/>
            <person name="Ruiz-Trillo I."/>
            <person name="Haas B."/>
            <person name="Nusbaum C."/>
            <person name="Birren B."/>
        </authorList>
    </citation>
    <scope>NUCLEOTIDE SEQUENCE [LARGE SCALE GENOMIC DNA]</scope>
    <source>
        <strain evidence="8 9">JP610</strain>
    </source>
</reference>
<accession>A0A0L0FJ07</accession>
<dbReference type="GO" id="GO:0052905">
    <property type="term" value="F:tRNA (guanosine(9)-N1)-methyltransferase activity"/>
    <property type="evidence" value="ECO:0007669"/>
    <property type="project" value="UniProtKB-EC"/>
</dbReference>
<dbReference type="eggNOG" id="KOG2967">
    <property type="taxonomic scope" value="Eukaryota"/>
</dbReference>
<organism evidence="8 9">
    <name type="scientific">Sphaeroforma arctica JP610</name>
    <dbReference type="NCBI Taxonomy" id="667725"/>
    <lineage>
        <taxon>Eukaryota</taxon>
        <taxon>Ichthyosporea</taxon>
        <taxon>Ichthyophonida</taxon>
        <taxon>Sphaeroforma</taxon>
    </lineage>
</organism>
<evidence type="ECO:0000313" key="9">
    <source>
        <dbReference type="Proteomes" id="UP000054560"/>
    </source>
</evidence>
<dbReference type="PANTHER" id="PTHR13563:SF13">
    <property type="entry name" value="TRNA METHYLTRANSFERASE 10 HOMOLOG A"/>
    <property type="match status" value="1"/>
</dbReference>
<dbReference type="EMBL" id="KQ243302">
    <property type="protein sequence ID" value="KNC76013.1"/>
    <property type="molecule type" value="Genomic_DNA"/>
</dbReference>
<dbReference type="PROSITE" id="PS51675">
    <property type="entry name" value="SAM_MT_TRM10"/>
    <property type="match status" value="1"/>
</dbReference>
<evidence type="ECO:0000259" key="7">
    <source>
        <dbReference type="PROSITE" id="PS51675"/>
    </source>
</evidence>
<protein>
    <recommendedName>
        <fullName evidence="1">tRNA (guanine(9)-N(1))-methyltransferase</fullName>
        <ecNumber evidence="1">2.1.1.221</ecNumber>
    </recommendedName>
</protein>
<dbReference type="GO" id="GO:0002939">
    <property type="term" value="P:tRNA N1-guanine methylation"/>
    <property type="evidence" value="ECO:0007669"/>
    <property type="project" value="TreeGrafter"/>
</dbReference>
<evidence type="ECO:0000313" key="8">
    <source>
        <dbReference type="EMBL" id="KNC76013.1"/>
    </source>
</evidence>
<evidence type="ECO:0000256" key="3">
    <source>
        <dbReference type="ARBA" id="ARBA00022679"/>
    </source>
</evidence>
<dbReference type="PANTHER" id="PTHR13563">
    <property type="entry name" value="TRNA (GUANINE-9-) METHYLTRANSFERASE"/>
    <property type="match status" value="1"/>
</dbReference>
<dbReference type="OrthoDB" id="278300at2759"/>
<sequence>QIHFKTEPYLELFPKEELVYLTADSPNVIETLDETKVYIIGGMVDHNRLKYACYERATEQGIQHAQLPIGEHMQMNSRRVLTINHVFEILTRYKQFNDWKQAFVQTIPERKQRAGNFDKKGKATAQHSKTERVGGASNSTGASGQATNEISKIVEVDRTDFENSVENDLEHTCGNQEGQVVTNEDDCESTTTAMVHTNNEKQIMMEKVVVDDSESVAAVPAQTIPAKKGDIELSNSNVDENVASA</sequence>
<keyword evidence="2" id="KW-0489">Methyltransferase</keyword>
<evidence type="ECO:0000256" key="5">
    <source>
        <dbReference type="ARBA" id="ARBA00048434"/>
    </source>
</evidence>
<dbReference type="InterPro" id="IPR028564">
    <property type="entry name" value="MT_TRM10-typ"/>
</dbReference>
<dbReference type="EC" id="2.1.1.221" evidence="1"/>
<evidence type="ECO:0000256" key="1">
    <source>
        <dbReference type="ARBA" id="ARBA00012797"/>
    </source>
</evidence>
<keyword evidence="3" id="KW-0808">Transferase</keyword>
<dbReference type="InterPro" id="IPR007356">
    <property type="entry name" value="tRNA_m1G_MeTrfase_euk"/>
</dbReference>
<feature type="domain" description="SAM-dependent MTase TRM10-type" evidence="7">
    <location>
        <begin position="1"/>
        <end position="114"/>
    </location>
</feature>
<evidence type="ECO:0000256" key="2">
    <source>
        <dbReference type="ARBA" id="ARBA00022603"/>
    </source>
</evidence>
<gene>
    <name evidence="8" type="ORF">SARC_11475</name>
</gene>
<dbReference type="RefSeq" id="XP_014149915.1">
    <property type="nucleotide sequence ID" value="XM_014294440.1"/>
</dbReference>
<dbReference type="GO" id="GO:0005634">
    <property type="term" value="C:nucleus"/>
    <property type="evidence" value="ECO:0007669"/>
    <property type="project" value="TreeGrafter"/>
</dbReference>
<dbReference type="AlphaFoldDB" id="A0A0L0FJ07"/>
<dbReference type="InterPro" id="IPR038459">
    <property type="entry name" value="MT_TRM10-typ_sf"/>
</dbReference>